<gene>
    <name evidence="1" type="ordered locus">Isop_1652</name>
</gene>
<dbReference type="InParanoid" id="E8R0A9"/>
<proteinExistence type="predicted"/>
<reference key="1">
    <citation type="submission" date="2010-11" db="EMBL/GenBank/DDBJ databases">
        <title>The complete sequence of chromosome of Isophaera pallida ATCC 43644.</title>
        <authorList>
            <consortium name="US DOE Joint Genome Institute (JGI-PGF)"/>
            <person name="Lucas S."/>
            <person name="Copeland A."/>
            <person name="Lapidus A."/>
            <person name="Bruce D."/>
            <person name="Goodwin L."/>
            <person name="Pitluck S."/>
            <person name="Kyrpides N."/>
            <person name="Mavromatis K."/>
            <person name="Pagani I."/>
            <person name="Ivanova N."/>
            <person name="Saunders E."/>
            <person name="Brettin T."/>
            <person name="Detter J.C."/>
            <person name="Han C."/>
            <person name="Tapia R."/>
            <person name="Land M."/>
            <person name="Hauser L."/>
            <person name="Markowitz V."/>
            <person name="Cheng J.-F."/>
            <person name="Hugenholtz P."/>
            <person name="Woyke T."/>
            <person name="Wu D."/>
            <person name="Eisen J.A."/>
        </authorList>
    </citation>
    <scope>NUCLEOTIDE SEQUENCE</scope>
    <source>
        <strain>ATCC 43644</strain>
    </source>
</reference>
<name>E8R0A9_ISOPI</name>
<dbReference type="AlphaFoldDB" id="E8R0A9"/>
<dbReference type="Proteomes" id="UP000008631">
    <property type="component" value="Chromosome"/>
</dbReference>
<organism evidence="1 2">
    <name type="scientific">Isosphaera pallida (strain ATCC 43644 / DSM 9630 / IS1B)</name>
    <dbReference type="NCBI Taxonomy" id="575540"/>
    <lineage>
        <taxon>Bacteria</taxon>
        <taxon>Pseudomonadati</taxon>
        <taxon>Planctomycetota</taxon>
        <taxon>Planctomycetia</taxon>
        <taxon>Isosphaerales</taxon>
        <taxon>Isosphaeraceae</taxon>
        <taxon>Isosphaera</taxon>
    </lineage>
</organism>
<dbReference type="KEGG" id="ipa:Isop_1652"/>
<reference evidence="1 2" key="2">
    <citation type="journal article" date="2011" name="Stand. Genomic Sci.">
        <title>Complete genome sequence of Isosphaera pallida type strain (IS1B).</title>
        <authorList>
            <consortium name="US DOE Joint Genome Institute (JGI-PGF)"/>
            <person name="Goker M."/>
            <person name="Cleland D."/>
            <person name="Saunders E."/>
            <person name="Lapidus A."/>
            <person name="Nolan M."/>
            <person name="Lucas S."/>
            <person name="Hammon N."/>
            <person name="Deshpande S."/>
            <person name="Cheng J.F."/>
            <person name="Tapia R."/>
            <person name="Han C."/>
            <person name="Goodwin L."/>
            <person name="Pitluck S."/>
            <person name="Liolios K."/>
            <person name="Pagani I."/>
            <person name="Ivanova N."/>
            <person name="Mavromatis K."/>
            <person name="Pati A."/>
            <person name="Chen A."/>
            <person name="Palaniappan K."/>
            <person name="Land M."/>
            <person name="Hauser L."/>
            <person name="Chang Y.J."/>
            <person name="Jeffries C.D."/>
            <person name="Detter J.C."/>
            <person name="Beck B."/>
            <person name="Woyke T."/>
            <person name="Bristow J."/>
            <person name="Eisen J.A."/>
            <person name="Markowitz V."/>
            <person name="Hugenholtz P."/>
            <person name="Kyrpides N.C."/>
            <person name="Klenk H.P."/>
        </authorList>
    </citation>
    <scope>NUCLEOTIDE SEQUENCE [LARGE SCALE GENOMIC DNA]</scope>
    <source>
        <strain evidence="2">ATCC 43644 / DSM 9630 / IS1B</strain>
    </source>
</reference>
<protein>
    <submittedName>
        <fullName evidence="1">Uncharacterized protein</fullName>
    </submittedName>
</protein>
<dbReference type="eggNOG" id="ENOG5033AYQ">
    <property type="taxonomic scope" value="Bacteria"/>
</dbReference>
<dbReference type="EMBL" id="CP002353">
    <property type="protein sequence ID" value="ADV62236.1"/>
    <property type="molecule type" value="Genomic_DNA"/>
</dbReference>
<evidence type="ECO:0000313" key="2">
    <source>
        <dbReference type="Proteomes" id="UP000008631"/>
    </source>
</evidence>
<evidence type="ECO:0000313" key="1">
    <source>
        <dbReference type="EMBL" id="ADV62236.1"/>
    </source>
</evidence>
<accession>E8R0A9</accession>
<dbReference type="HOGENOM" id="CLU_605172_0_0_0"/>
<dbReference type="STRING" id="575540.Isop_1652"/>
<sequence>MRMARQGRGTATWRPGRAALILALVTWSSGLGGEPVWSQAVAPVADHLARSGSPAPDRGQVGDRVSILNATRQGLVETLVTGDGETRVRVALTNKTPRRLAIVLPPGLVAVAATGQQQNMGLGGFGLPEGAFGRDRPDDDPGDVIDLPAGRTLKIALPGVCLDYGKPTPTPSHRFVLETIESASGDVRLAAVMGRLARTSCARGVAQAAAWHLRNHLSWSQLVKLGRKEINPHEVALAARLVELTDLALSREQRPANPDELKRERLMVTVQGYGTHTSSAEALSQAITHGGLLGLPATLIAASERPLAPHHTALWIKAAWPDTHPHDQPLTLKVEVFAVQPGLGTGWRSLGSTTASLTTPGDAEAARTAVETALARGFVSIKKMAQQRDHTRYRIENRLPFSIAELTVAEESIPGAFPHVLEPLGVGPKRFTVVPIAAEANLTPERIRLSGL</sequence>
<keyword evidence="2" id="KW-1185">Reference proteome</keyword>